<accession>A0ABV3XMB7</accession>
<evidence type="ECO:0000313" key="1">
    <source>
        <dbReference type="EMBL" id="MEX5721735.1"/>
    </source>
</evidence>
<evidence type="ECO:0000313" key="2">
    <source>
        <dbReference type="Proteomes" id="UP001560045"/>
    </source>
</evidence>
<name>A0ABV3XMB7_9ACTN</name>
<keyword evidence="2" id="KW-1185">Reference proteome</keyword>
<dbReference type="Proteomes" id="UP001560045">
    <property type="component" value="Unassembled WGS sequence"/>
</dbReference>
<dbReference type="RefSeq" id="WP_369210528.1">
    <property type="nucleotide sequence ID" value="NZ_JBFNXQ010000161.1"/>
</dbReference>
<sequence>MTGRTLGTRSLAAAGVGAGLALVTRPRQVADAVAPTYPSNRLWVARLLGARLLVQHAAVLAAPRPAVLRAAAAVDGLHAASMVPLLRSARYGRAARVSGGAAAGTALVALALASGRR</sequence>
<protein>
    <submittedName>
        <fullName evidence="1">Uncharacterized protein</fullName>
    </submittedName>
</protein>
<gene>
    <name evidence="1" type="ORF">ABQ292_25635</name>
</gene>
<reference evidence="1 2" key="1">
    <citation type="submission" date="2024-06" db="EMBL/GenBank/DDBJ databases">
        <title>Draft genome sequence of Geodermatophilus badlandi, a novel member of the Geodermatophilaceae isolated from badland sedimentary rocks in the Red desert, Wyoming, USA.</title>
        <authorList>
            <person name="Ben Tekaya S."/>
            <person name="Nouioui I."/>
            <person name="Flores G.M."/>
            <person name="Shaal M.N."/>
            <person name="Bredoire F."/>
            <person name="Basile F."/>
            <person name="Van Diepen L."/>
            <person name="Ward N.L."/>
        </authorList>
    </citation>
    <scope>NUCLEOTIDE SEQUENCE [LARGE SCALE GENOMIC DNA]</scope>
    <source>
        <strain evidence="1 2">WL48A</strain>
    </source>
</reference>
<proteinExistence type="predicted"/>
<dbReference type="EMBL" id="JBFNXQ010000161">
    <property type="protein sequence ID" value="MEX5721735.1"/>
    <property type="molecule type" value="Genomic_DNA"/>
</dbReference>
<organism evidence="1 2">
    <name type="scientific">Geodermatophilus maliterrae</name>
    <dbReference type="NCBI Taxonomy" id="3162531"/>
    <lineage>
        <taxon>Bacteria</taxon>
        <taxon>Bacillati</taxon>
        <taxon>Actinomycetota</taxon>
        <taxon>Actinomycetes</taxon>
        <taxon>Geodermatophilales</taxon>
        <taxon>Geodermatophilaceae</taxon>
        <taxon>Geodermatophilus</taxon>
    </lineage>
</organism>
<comment type="caution">
    <text evidence="1">The sequence shown here is derived from an EMBL/GenBank/DDBJ whole genome shotgun (WGS) entry which is preliminary data.</text>
</comment>